<proteinExistence type="predicted"/>
<gene>
    <name evidence="2" type="ORF">A2Y75_07290</name>
</gene>
<evidence type="ECO:0000256" key="1">
    <source>
        <dbReference type="SAM" id="Phobius"/>
    </source>
</evidence>
<keyword evidence="1" id="KW-1133">Transmembrane helix</keyword>
<keyword evidence="1" id="KW-0472">Membrane</keyword>
<dbReference type="EMBL" id="MELK01000035">
    <property type="protein sequence ID" value="OFW57228.1"/>
    <property type="molecule type" value="Genomic_DNA"/>
</dbReference>
<organism evidence="2 3">
    <name type="scientific">Candidatus Solincola sediminis</name>
    <dbReference type="NCBI Taxonomy" id="1797199"/>
    <lineage>
        <taxon>Bacteria</taxon>
        <taxon>Bacillati</taxon>
        <taxon>Actinomycetota</taxon>
        <taxon>Candidatus Geothermincolia</taxon>
        <taxon>Candidatus Geothermincolales</taxon>
        <taxon>Candidatus Geothermincolaceae</taxon>
        <taxon>Candidatus Solincola</taxon>
    </lineage>
</organism>
<dbReference type="AlphaFoldDB" id="A0A1F2WK44"/>
<dbReference type="Proteomes" id="UP000177876">
    <property type="component" value="Unassembled WGS sequence"/>
</dbReference>
<sequence length="77" mass="9134">MTIIVSLYLIAQLLGMIGMFFVMILGWGFDDKLSPLPWPIFIFWTPLYLIQAFLMGYILWFLWRKPKGEKPDPFAIY</sequence>
<reference evidence="2 3" key="1">
    <citation type="journal article" date="2016" name="Nat. Commun.">
        <title>Thousands of microbial genomes shed light on interconnected biogeochemical processes in an aquifer system.</title>
        <authorList>
            <person name="Anantharaman K."/>
            <person name="Brown C.T."/>
            <person name="Hug L.A."/>
            <person name="Sharon I."/>
            <person name="Castelle C.J."/>
            <person name="Probst A.J."/>
            <person name="Thomas B.C."/>
            <person name="Singh A."/>
            <person name="Wilkins M.J."/>
            <person name="Karaoz U."/>
            <person name="Brodie E.L."/>
            <person name="Williams K.H."/>
            <person name="Hubbard S.S."/>
            <person name="Banfield J.F."/>
        </authorList>
    </citation>
    <scope>NUCLEOTIDE SEQUENCE [LARGE SCALE GENOMIC DNA]</scope>
</reference>
<feature type="transmembrane region" description="Helical" evidence="1">
    <location>
        <begin position="41"/>
        <end position="63"/>
    </location>
</feature>
<comment type="caution">
    <text evidence="2">The sequence shown here is derived from an EMBL/GenBank/DDBJ whole genome shotgun (WGS) entry which is preliminary data.</text>
</comment>
<feature type="transmembrane region" description="Helical" evidence="1">
    <location>
        <begin position="7"/>
        <end position="29"/>
    </location>
</feature>
<name>A0A1F2WK44_9ACTN</name>
<accession>A0A1F2WK44</accession>
<keyword evidence="1" id="KW-0812">Transmembrane</keyword>
<protein>
    <submittedName>
        <fullName evidence="2">Uncharacterized protein</fullName>
    </submittedName>
</protein>
<evidence type="ECO:0000313" key="3">
    <source>
        <dbReference type="Proteomes" id="UP000177876"/>
    </source>
</evidence>
<evidence type="ECO:0000313" key="2">
    <source>
        <dbReference type="EMBL" id="OFW57228.1"/>
    </source>
</evidence>